<keyword evidence="2" id="KW-1185">Reference proteome</keyword>
<comment type="caution">
    <text evidence="1">The sequence shown here is derived from an EMBL/GenBank/DDBJ whole genome shotgun (WGS) entry which is preliminary data.</text>
</comment>
<protein>
    <submittedName>
        <fullName evidence="1">Uncharacterized protein</fullName>
    </submittedName>
</protein>
<evidence type="ECO:0000313" key="1">
    <source>
        <dbReference type="EMBL" id="KAI4377893.1"/>
    </source>
</evidence>
<proteinExistence type="predicted"/>
<sequence length="379" mass="43107">MPILAKVETLSTFRSIRYLGLRPLARLCHGLVSSGRNPSRKGETRVAVFWDLDNKPPNSYPPYEAAVRLRAVASSFGIVRSMVAYANSRSLSYVPPVVRDQRKERRRLDKLETEGVIRPPDPYLCRVCGRKFYTNEKLVNHFREIHERENAKRVSQIESARGKRRVNLVAKYSMKMEKYKRAVRDVLTPKVGYGLADELKQAGFWVRTVSENPQAADMALRNHMVDVMDHRRADCLVLVSDDSDFVNVLKEAKMRCLRTVVVGDLNDGLLKRVADSGFSWRDILMGKARKEAPSVMSRWNDQDILKRLEWTYNPEVDKNASGFDFVSDSEGEDVLGPSSDGPEPEDFRRNDHGAWWELDSSTEVTSTQGLQGSSKSPLL</sequence>
<gene>
    <name evidence="1" type="ORF">MLD38_015453</name>
</gene>
<reference evidence="2" key="1">
    <citation type="journal article" date="2023" name="Front. Plant Sci.">
        <title>Chromosomal-level genome assembly of Melastoma candidum provides insights into trichome evolution.</title>
        <authorList>
            <person name="Zhong Y."/>
            <person name="Wu W."/>
            <person name="Sun C."/>
            <person name="Zou P."/>
            <person name="Liu Y."/>
            <person name="Dai S."/>
            <person name="Zhou R."/>
        </authorList>
    </citation>
    <scope>NUCLEOTIDE SEQUENCE [LARGE SCALE GENOMIC DNA]</scope>
</reference>
<evidence type="ECO:0000313" key="2">
    <source>
        <dbReference type="Proteomes" id="UP001057402"/>
    </source>
</evidence>
<dbReference type="EMBL" id="CM042883">
    <property type="protein sequence ID" value="KAI4377893.1"/>
    <property type="molecule type" value="Genomic_DNA"/>
</dbReference>
<accession>A0ACB9RG22</accession>
<organism evidence="1 2">
    <name type="scientific">Melastoma candidum</name>
    <dbReference type="NCBI Taxonomy" id="119954"/>
    <lineage>
        <taxon>Eukaryota</taxon>
        <taxon>Viridiplantae</taxon>
        <taxon>Streptophyta</taxon>
        <taxon>Embryophyta</taxon>
        <taxon>Tracheophyta</taxon>
        <taxon>Spermatophyta</taxon>
        <taxon>Magnoliopsida</taxon>
        <taxon>eudicotyledons</taxon>
        <taxon>Gunneridae</taxon>
        <taxon>Pentapetalae</taxon>
        <taxon>rosids</taxon>
        <taxon>malvids</taxon>
        <taxon>Myrtales</taxon>
        <taxon>Melastomataceae</taxon>
        <taxon>Melastomatoideae</taxon>
        <taxon>Melastomateae</taxon>
        <taxon>Melastoma</taxon>
    </lineage>
</organism>
<name>A0ACB9RG22_9MYRT</name>
<dbReference type="Proteomes" id="UP001057402">
    <property type="component" value="Chromosome 4"/>
</dbReference>